<accession>A0A811KKB1</accession>
<dbReference type="GO" id="GO:0004722">
    <property type="term" value="F:protein serine/threonine phosphatase activity"/>
    <property type="evidence" value="ECO:0007669"/>
    <property type="project" value="UniProtKB-EC"/>
</dbReference>
<comment type="similarity">
    <text evidence="1">Belongs to the protein-tyrosine phosphatase family. Non-receptor class dual specificity subfamily.</text>
</comment>
<evidence type="ECO:0000256" key="6">
    <source>
        <dbReference type="SAM" id="Coils"/>
    </source>
</evidence>
<dbReference type="EMBL" id="CAJFDH010000003">
    <property type="protein sequence ID" value="CAD5216190.1"/>
    <property type="molecule type" value="Genomic_DNA"/>
</dbReference>
<evidence type="ECO:0000256" key="3">
    <source>
        <dbReference type="ARBA" id="ARBA00022912"/>
    </source>
</evidence>
<dbReference type="InterPro" id="IPR029021">
    <property type="entry name" value="Prot-tyrosine_phosphatase-like"/>
</dbReference>
<reference evidence="9" key="1">
    <citation type="submission" date="2020-09" db="EMBL/GenBank/DDBJ databases">
        <authorList>
            <person name="Kikuchi T."/>
        </authorList>
    </citation>
    <scope>NUCLEOTIDE SEQUENCE</scope>
    <source>
        <strain evidence="9">SH1</strain>
    </source>
</reference>
<dbReference type="PROSITE" id="PS50054">
    <property type="entry name" value="TYR_PHOSPHATASE_DUAL"/>
    <property type="match status" value="1"/>
</dbReference>
<dbReference type="AlphaFoldDB" id="A0A811KKB1"/>
<evidence type="ECO:0000256" key="4">
    <source>
        <dbReference type="ARBA" id="ARBA00047761"/>
    </source>
</evidence>
<dbReference type="PROSITE" id="PS50056">
    <property type="entry name" value="TYR_PHOSPHATASE_2"/>
    <property type="match status" value="1"/>
</dbReference>
<dbReference type="SUPFAM" id="SSF52799">
    <property type="entry name" value="(Phosphotyrosine protein) phosphatases II"/>
    <property type="match status" value="1"/>
</dbReference>
<evidence type="ECO:0000256" key="5">
    <source>
        <dbReference type="ARBA" id="ARBA00048336"/>
    </source>
</evidence>
<feature type="coiled-coil region" evidence="6">
    <location>
        <begin position="152"/>
        <end position="179"/>
    </location>
</feature>
<evidence type="ECO:0000256" key="1">
    <source>
        <dbReference type="ARBA" id="ARBA00008601"/>
    </source>
</evidence>
<dbReference type="InterPro" id="IPR016130">
    <property type="entry name" value="Tyr_Pase_AS"/>
</dbReference>
<evidence type="ECO:0008006" key="11">
    <source>
        <dbReference type="Google" id="ProtNLM"/>
    </source>
</evidence>
<dbReference type="CDD" id="cd14498">
    <property type="entry name" value="DSP"/>
    <property type="match status" value="1"/>
</dbReference>
<comment type="catalytic activity">
    <reaction evidence="4">
        <text>O-phospho-L-seryl-[protein] + H2O = L-seryl-[protein] + phosphate</text>
        <dbReference type="Rhea" id="RHEA:20629"/>
        <dbReference type="Rhea" id="RHEA-COMP:9863"/>
        <dbReference type="Rhea" id="RHEA-COMP:11604"/>
        <dbReference type="ChEBI" id="CHEBI:15377"/>
        <dbReference type="ChEBI" id="CHEBI:29999"/>
        <dbReference type="ChEBI" id="CHEBI:43474"/>
        <dbReference type="ChEBI" id="CHEBI:83421"/>
        <dbReference type="EC" id="3.1.3.16"/>
    </reaction>
</comment>
<evidence type="ECO:0000259" key="8">
    <source>
        <dbReference type="PROSITE" id="PS50056"/>
    </source>
</evidence>
<protein>
    <recommendedName>
        <fullName evidence="11">Protein-tyrosine-phosphatase</fullName>
    </recommendedName>
</protein>
<dbReference type="OrthoDB" id="9979246at2759"/>
<feature type="domain" description="Tyrosine-protein phosphatase" evidence="7">
    <location>
        <begin position="24"/>
        <end position="164"/>
    </location>
</feature>
<evidence type="ECO:0000313" key="10">
    <source>
        <dbReference type="Proteomes" id="UP000614601"/>
    </source>
</evidence>
<dbReference type="GO" id="GO:0007165">
    <property type="term" value="P:signal transduction"/>
    <property type="evidence" value="ECO:0007669"/>
    <property type="project" value="TreeGrafter"/>
</dbReference>
<sequence>MNKEQQTAVNKLAKWRKSYKTQKDMHEILPGLYLGTCSAATNKKNLQKASISAILTIMTAPVKKEKNVKYKQIHLEDEPQSDLSQYFGDCIDFIHSYRVASKNVLVHCLMGVSRSATIVTAYIMTITKMDPTVTIRFIRSRRDVVNPNNGFCEQLEVFKDKLEEQHDDLEGSYRRFKDDHVQLSCDTIVCYHWQVTEVNVDGLYCGRRHSDYRGMTEMRWDMYMKILVVKVKQF</sequence>
<evidence type="ECO:0000259" key="7">
    <source>
        <dbReference type="PROSITE" id="PS50054"/>
    </source>
</evidence>
<dbReference type="PROSITE" id="PS00383">
    <property type="entry name" value="TYR_PHOSPHATASE_1"/>
    <property type="match status" value="1"/>
</dbReference>
<keyword evidence="2" id="KW-0378">Hydrolase</keyword>
<name>A0A811KKB1_9BILA</name>
<dbReference type="InterPro" id="IPR020422">
    <property type="entry name" value="TYR_PHOSPHATASE_DUAL_dom"/>
</dbReference>
<evidence type="ECO:0000256" key="2">
    <source>
        <dbReference type="ARBA" id="ARBA00022801"/>
    </source>
</evidence>
<organism evidence="9 10">
    <name type="scientific">Bursaphelenchus okinawaensis</name>
    <dbReference type="NCBI Taxonomy" id="465554"/>
    <lineage>
        <taxon>Eukaryota</taxon>
        <taxon>Metazoa</taxon>
        <taxon>Ecdysozoa</taxon>
        <taxon>Nematoda</taxon>
        <taxon>Chromadorea</taxon>
        <taxon>Rhabditida</taxon>
        <taxon>Tylenchina</taxon>
        <taxon>Tylenchomorpha</taxon>
        <taxon>Aphelenchoidea</taxon>
        <taxon>Aphelenchoididae</taxon>
        <taxon>Bursaphelenchus</taxon>
    </lineage>
</organism>
<keyword evidence="10" id="KW-1185">Reference proteome</keyword>
<keyword evidence="3" id="KW-0904">Protein phosphatase</keyword>
<dbReference type="PRINTS" id="PR01908">
    <property type="entry name" value="ADSPHPHTASE"/>
</dbReference>
<dbReference type="SMART" id="SM00195">
    <property type="entry name" value="DSPc"/>
    <property type="match status" value="1"/>
</dbReference>
<dbReference type="GO" id="GO:0004725">
    <property type="term" value="F:protein tyrosine phosphatase activity"/>
    <property type="evidence" value="ECO:0007669"/>
    <property type="project" value="TreeGrafter"/>
</dbReference>
<dbReference type="Proteomes" id="UP000614601">
    <property type="component" value="Unassembled WGS sequence"/>
</dbReference>
<dbReference type="Pfam" id="PF00782">
    <property type="entry name" value="DSPc"/>
    <property type="match status" value="1"/>
</dbReference>
<dbReference type="PANTHER" id="PTHR45948">
    <property type="entry name" value="DUAL SPECIFICITY PROTEIN PHOSPHATASE DDB_G0269404-RELATED"/>
    <property type="match status" value="1"/>
</dbReference>
<comment type="catalytic activity">
    <reaction evidence="5">
        <text>O-phospho-L-threonyl-[protein] + H2O = L-threonyl-[protein] + phosphate</text>
        <dbReference type="Rhea" id="RHEA:47004"/>
        <dbReference type="Rhea" id="RHEA-COMP:11060"/>
        <dbReference type="Rhea" id="RHEA-COMP:11605"/>
        <dbReference type="ChEBI" id="CHEBI:15377"/>
        <dbReference type="ChEBI" id="CHEBI:30013"/>
        <dbReference type="ChEBI" id="CHEBI:43474"/>
        <dbReference type="ChEBI" id="CHEBI:61977"/>
        <dbReference type="EC" id="3.1.3.16"/>
    </reaction>
</comment>
<dbReference type="Gene3D" id="3.90.190.10">
    <property type="entry name" value="Protein tyrosine phosphatase superfamily"/>
    <property type="match status" value="1"/>
</dbReference>
<feature type="domain" description="Tyrosine specific protein phosphatases" evidence="8">
    <location>
        <begin position="85"/>
        <end position="142"/>
    </location>
</feature>
<dbReference type="Proteomes" id="UP000783686">
    <property type="component" value="Unassembled WGS sequence"/>
</dbReference>
<dbReference type="InterPro" id="IPR000340">
    <property type="entry name" value="Dual-sp_phosphatase_cat-dom"/>
</dbReference>
<comment type="caution">
    <text evidence="9">The sequence shown here is derived from an EMBL/GenBank/DDBJ whole genome shotgun (WGS) entry which is preliminary data.</text>
</comment>
<dbReference type="EMBL" id="CAJFCW020000003">
    <property type="protein sequence ID" value="CAG9105452.1"/>
    <property type="molecule type" value="Genomic_DNA"/>
</dbReference>
<dbReference type="GO" id="GO:0005829">
    <property type="term" value="C:cytosol"/>
    <property type="evidence" value="ECO:0007669"/>
    <property type="project" value="TreeGrafter"/>
</dbReference>
<gene>
    <name evidence="9" type="ORF">BOKJ2_LOCUS6469</name>
</gene>
<dbReference type="InterPro" id="IPR000387">
    <property type="entry name" value="Tyr_Pase_dom"/>
</dbReference>
<keyword evidence="6" id="KW-0175">Coiled coil</keyword>
<evidence type="ECO:0000313" key="9">
    <source>
        <dbReference type="EMBL" id="CAD5216190.1"/>
    </source>
</evidence>
<dbReference type="PANTHER" id="PTHR45948:SF2">
    <property type="entry name" value="DUAL SPECIFICITY PROTEIN PHOSPHATASE"/>
    <property type="match status" value="1"/>
</dbReference>
<proteinExistence type="inferred from homology"/>